<evidence type="ECO:0000256" key="5">
    <source>
        <dbReference type="ARBA" id="ARBA00022980"/>
    </source>
</evidence>
<evidence type="ECO:0000256" key="1">
    <source>
        <dbReference type="ARBA" id="ARBA00003134"/>
    </source>
</evidence>
<dbReference type="PANTHER" id="PTHR33398">
    <property type="entry name" value="30S RIBOSOMAL PROTEIN S20"/>
    <property type="match status" value="1"/>
</dbReference>
<evidence type="ECO:0000256" key="7">
    <source>
        <dbReference type="ARBA" id="ARBA00035136"/>
    </source>
</evidence>
<keyword evidence="10" id="KW-1185">Reference proteome</keyword>
<evidence type="ECO:0000313" key="9">
    <source>
        <dbReference type="EMBL" id="AMB98996.1"/>
    </source>
</evidence>
<proteinExistence type="inferred from homology"/>
<evidence type="ECO:0000256" key="4">
    <source>
        <dbReference type="ARBA" id="ARBA00022884"/>
    </source>
</evidence>
<dbReference type="Proteomes" id="UP000062260">
    <property type="component" value="Chromosome"/>
</dbReference>
<sequence>MANIASAIKRARQNDKVSAQNHAKKNEMRTAIKRYEQAVSEGADNAQELLVHANKLIDQAASKNLIHANKAARDKSRLAKKANA</sequence>
<gene>
    <name evidence="8" type="primary">rpsT</name>
    <name evidence="9" type="ORF">AWM75_02830</name>
</gene>
<reference evidence="10" key="2">
    <citation type="submission" date="2016-01" db="EMBL/GenBank/DDBJ databases">
        <title>Six Aerococcus type strain genome sequencing and assembly using PacBio and Illumina Hiseq.</title>
        <authorList>
            <person name="Carkaci D."/>
            <person name="Dargis R."/>
            <person name="Nielsen X.C."/>
            <person name="Skovgaard O."/>
            <person name="Fuursted K."/>
            <person name="Christensen J.J."/>
        </authorList>
    </citation>
    <scope>NUCLEOTIDE SEQUENCE [LARGE SCALE GENOMIC DNA]</scope>
    <source>
        <strain evidence="10">CCUG42038B</strain>
    </source>
</reference>
<dbReference type="STRING" id="128944.AWM75_02830"/>
<evidence type="ECO:0000256" key="6">
    <source>
        <dbReference type="ARBA" id="ARBA00023274"/>
    </source>
</evidence>
<keyword evidence="4 8" id="KW-0694">RNA-binding</keyword>
<dbReference type="InterPro" id="IPR002583">
    <property type="entry name" value="Ribosomal_bS20"/>
</dbReference>
<keyword evidence="3 8" id="KW-0699">rRNA-binding</keyword>
<name>A0A109RGF9_9LACT</name>
<accession>A0A109RGF9</accession>
<dbReference type="InterPro" id="IPR036510">
    <property type="entry name" value="Ribosomal_bS20_sf"/>
</dbReference>
<dbReference type="KEGG" id="auh:AWM75_02830"/>
<comment type="function">
    <text evidence="1 8">Binds directly to 16S ribosomal RNA.</text>
</comment>
<evidence type="ECO:0000256" key="2">
    <source>
        <dbReference type="ARBA" id="ARBA00007634"/>
    </source>
</evidence>
<dbReference type="OrthoDB" id="9808392at2"/>
<dbReference type="AlphaFoldDB" id="A0A109RGF9"/>
<dbReference type="Pfam" id="PF01649">
    <property type="entry name" value="Ribosomal_S20p"/>
    <property type="match status" value="1"/>
</dbReference>
<organism evidence="9 10">
    <name type="scientific">Aerococcus urinaehominis</name>
    <dbReference type="NCBI Taxonomy" id="128944"/>
    <lineage>
        <taxon>Bacteria</taxon>
        <taxon>Bacillati</taxon>
        <taxon>Bacillota</taxon>
        <taxon>Bacilli</taxon>
        <taxon>Lactobacillales</taxon>
        <taxon>Aerococcaceae</taxon>
        <taxon>Aerococcus</taxon>
    </lineage>
</organism>
<comment type="similarity">
    <text evidence="2 8">Belongs to the bacterial ribosomal protein bS20 family.</text>
</comment>
<keyword evidence="6 8" id="KW-0687">Ribonucleoprotein</keyword>
<evidence type="ECO:0000313" key="10">
    <source>
        <dbReference type="Proteomes" id="UP000062260"/>
    </source>
</evidence>
<dbReference type="GO" id="GO:0003735">
    <property type="term" value="F:structural constituent of ribosome"/>
    <property type="evidence" value="ECO:0007669"/>
    <property type="project" value="InterPro"/>
</dbReference>
<evidence type="ECO:0000256" key="3">
    <source>
        <dbReference type="ARBA" id="ARBA00022730"/>
    </source>
</evidence>
<dbReference type="PANTHER" id="PTHR33398:SF1">
    <property type="entry name" value="SMALL RIBOSOMAL SUBUNIT PROTEIN BS20C"/>
    <property type="match status" value="1"/>
</dbReference>
<protein>
    <recommendedName>
        <fullName evidence="7 8">Small ribosomal subunit protein bS20</fullName>
    </recommendedName>
</protein>
<dbReference type="HAMAP" id="MF_00500">
    <property type="entry name" value="Ribosomal_bS20"/>
    <property type="match status" value="1"/>
</dbReference>
<dbReference type="SUPFAM" id="SSF46992">
    <property type="entry name" value="Ribosomal protein S20"/>
    <property type="match status" value="1"/>
</dbReference>
<dbReference type="GO" id="GO:0006412">
    <property type="term" value="P:translation"/>
    <property type="evidence" value="ECO:0007669"/>
    <property type="project" value="UniProtKB-UniRule"/>
</dbReference>
<keyword evidence="5 8" id="KW-0689">Ribosomal protein</keyword>
<dbReference type="RefSeq" id="WP_067977979.1">
    <property type="nucleotide sequence ID" value="NZ_CP014163.1"/>
</dbReference>
<dbReference type="GO" id="GO:0005829">
    <property type="term" value="C:cytosol"/>
    <property type="evidence" value="ECO:0007669"/>
    <property type="project" value="TreeGrafter"/>
</dbReference>
<dbReference type="NCBIfam" id="TIGR00029">
    <property type="entry name" value="S20"/>
    <property type="match status" value="1"/>
</dbReference>
<evidence type="ECO:0000256" key="8">
    <source>
        <dbReference type="HAMAP-Rule" id="MF_00500"/>
    </source>
</evidence>
<dbReference type="Gene3D" id="1.20.58.110">
    <property type="entry name" value="Ribosomal protein S20"/>
    <property type="match status" value="1"/>
</dbReference>
<dbReference type="FunFam" id="1.20.58.110:FF:000001">
    <property type="entry name" value="30S ribosomal protein S20"/>
    <property type="match status" value="1"/>
</dbReference>
<dbReference type="GO" id="GO:0015935">
    <property type="term" value="C:small ribosomal subunit"/>
    <property type="evidence" value="ECO:0007669"/>
    <property type="project" value="TreeGrafter"/>
</dbReference>
<reference evidence="9 10" key="1">
    <citation type="journal article" date="2016" name="Genome Announc.">
        <title>Complete Genome Sequences of Aerococcus christensenii CCUG 28831T, Aerococcus sanguinicola CCUG 43001T, Aerococcus urinae CCUG 36881T, Aerococcus urinaeequi CCUG 28094T, Aerococcus urinaehominis CCUG 42038 BT, and Aerococcus viridans CCUG 4311T.</title>
        <authorList>
            <person name="Carkaci D."/>
            <person name="Dargis R."/>
            <person name="Nielsen X.C."/>
            <person name="Skovgaard O."/>
            <person name="Fuursted K."/>
            <person name="Christensen J.J."/>
        </authorList>
    </citation>
    <scope>NUCLEOTIDE SEQUENCE [LARGE SCALE GENOMIC DNA]</scope>
    <source>
        <strain evidence="9 10">CCUG42038B</strain>
    </source>
</reference>
<dbReference type="GO" id="GO:0070181">
    <property type="term" value="F:small ribosomal subunit rRNA binding"/>
    <property type="evidence" value="ECO:0007669"/>
    <property type="project" value="TreeGrafter"/>
</dbReference>
<dbReference type="EMBL" id="CP014163">
    <property type="protein sequence ID" value="AMB98996.1"/>
    <property type="molecule type" value="Genomic_DNA"/>
</dbReference>